<dbReference type="Proteomes" id="UP001379235">
    <property type="component" value="Unassembled WGS sequence"/>
</dbReference>
<keyword evidence="8" id="KW-1185">Reference proteome</keyword>
<evidence type="ECO:0000256" key="1">
    <source>
        <dbReference type="ARBA" id="ARBA00004167"/>
    </source>
</evidence>
<sequence>MAAETPPLPENAPEQAPQAARRPVLRRALRWAAVGLAALVLLAAALVVWVNSGPGRGYVARQISGTTFANGLRISVGRIEGSLYGKARLVDVVAYDTRGAFLRAPVIEVDWRPLDYLKNHINLRSASAAEVVLMRVPAFKPSTRAGPLLPDLDIDIGALRIDRLVSEAAVSGERRELRLVGNARIADRRARLAAQAVTIAAPGGLAGDRLDLVLDAVPEANRLALKLSLDAPKGGVIGALAGISETLSLKLDGAGDWAAWNGAFNADLAGKPFARLALSARDGTFAVKGPAELGRLLGGVPAVLLDATTQMDLTAKLERRRAALSGSLRSAALSITPNGIADFTDNTFDDLKLDILLLRPAALAPNLSGRALRAQLTLNEAFARPKVDYRLQAGQLTISTVVLNGLDANGTARIDGRQAIVPVAARVARIEGLDAVAGGRLDNVRLAGDLAFDGTRILSDNMKIRSDRIDAKAVLLADTARGLYTGAFEGRINRYVVDSVGIFAVSTTADLKRTGQGFVLTGTVRARSTSLVNPAVRDFLGGNASGSSQLLYGPDGIVRFSRLRVSAPELQVFDGRGTYAPGGAINLTASGRSVRYGPLAIELTGSLDKPRAILLAGSPGFGIGLAGVRAEIIGNQGGYRFNATGSTDYGPLTADVTLLQGKRLALQVNRGDLAGIGFTGRAERSAAGPFTGTFNAEGRGLTGIVRLAPAGRYQEALVNLRAKDTVLPGPANLAVGAAIVDARVVLYDRPLVVADVQLAQTRIRSLNLAAARAQVNYQDGRGQAKFLIEGTSGVPFRLAGNAELQPSLWRVALDGRVRGTSVRTASPARIVPSKAGYELLPSRFDFGSGSVRLAGKYGTGLTIESRMDRFDMALLNAFYPGYNIGGKATGSLDFAQANPGAFPRADARLSIDGFTRTTSTMVSQPVDVNFVGTLLADGGEGRAVIRRRGTVIGRLNASLRPLGPGAGDWVSRVTAAPLGGGIRYNGPAETLWSFVGQSGQSLSGPIAVGADFSGRLREPQLRGIVHGDGLTYENGIYGTRLTGMTLNGRFAGDRLEVDRLEAAAGAGKLSGKGYLSLAAAAGYPMDMAFDLDNAQIARGSALSSSATGKLRLSKSAGETALVSGRLALSETRYELVRQGSADVPELSGVRFKPPRGRLRVTGNEPAPPVGSPFAALRLDIALSTPNQLFVTGMGLDSEWGADLRVRGTNAAPLVTGDITLVRGNLGFAGRQFDLQEGRLLYTGGPLGDPQIVLSASEDIDDVAVTVNVGGRALNPQITFSSSPALPGDEVLSRILFGSSLGQLSPLQGLQLAASLNSLRGGGGGLNPLGKLRAATGISRLRILSADEKTGRGTAIAAGRYITNNVYLELITDARGFTATQIEVSLSKALSLLSQAGGSGGTNVNLRYRKRY</sequence>
<evidence type="ECO:0000256" key="3">
    <source>
        <dbReference type="ARBA" id="ARBA00022989"/>
    </source>
</evidence>
<proteinExistence type="predicted"/>
<feature type="transmembrane region" description="Helical" evidence="5">
    <location>
        <begin position="31"/>
        <end position="50"/>
    </location>
</feature>
<organism evidence="7 8">
    <name type="scientific">Novosphingobium aquae</name>
    <dbReference type="NCBI Taxonomy" id="3133435"/>
    <lineage>
        <taxon>Bacteria</taxon>
        <taxon>Pseudomonadati</taxon>
        <taxon>Pseudomonadota</taxon>
        <taxon>Alphaproteobacteria</taxon>
        <taxon>Sphingomonadales</taxon>
        <taxon>Sphingomonadaceae</taxon>
        <taxon>Novosphingobium</taxon>
    </lineage>
</organism>
<dbReference type="InterPro" id="IPR007452">
    <property type="entry name" value="TamB_C"/>
</dbReference>
<keyword evidence="3 5" id="KW-1133">Transmembrane helix</keyword>
<comment type="caution">
    <text evidence="7">The sequence shown here is derived from an EMBL/GenBank/DDBJ whole genome shotgun (WGS) entry which is preliminary data.</text>
</comment>
<evidence type="ECO:0000256" key="5">
    <source>
        <dbReference type="SAM" id="Phobius"/>
    </source>
</evidence>
<dbReference type="Pfam" id="PF04357">
    <property type="entry name" value="TamB"/>
    <property type="match status" value="1"/>
</dbReference>
<accession>A0ABU8SC94</accession>
<evidence type="ECO:0000313" key="7">
    <source>
        <dbReference type="EMBL" id="MEJ6011564.1"/>
    </source>
</evidence>
<name>A0ABU8SC94_9SPHN</name>
<dbReference type="RefSeq" id="WP_339968940.1">
    <property type="nucleotide sequence ID" value="NZ_JBBHJY010000009.1"/>
</dbReference>
<evidence type="ECO:0000256" key="2">
    <source>
        <dbReference type="ARBA" id="ARBA00022692"/>
    </source>
</evidence>
<feature type="domain" description="Translocation and assembly module TamB C-terminal" evidence="6">
    <location>
        <begin position="1059"/>
        <end position="1411"/>
    </location>
</feature>
<comment type="subcellular location">
    <subcellularLocation>
        <location evidence="1">Membrane</location>
        <topology evidence="1">Single-pass membrane protein</topology>
    </subcellularLocation>
</comment>
<dbReference type="EMBL" id="JBBHJY010000009">
    <property type="protein sequence ID" value="MEJ6011564.1"/>
    <property type="molecule type" value="Genomic_DNA"/>
</dbReference>
<dbReference type="PANTHER" id="PTHR36985:SF1">
    <property type="entry name" value="TRANSLOCATION AND ASSEMBLY MODULE SUBUNIT TAMB"/>
    <property type="match status" value="1"/>
</dbReference>
<keyword evidence="2 5" id="KW-0812">Transmembrane</keyword>
<dbReference type="PANTHER" id="PTHR36985">
    <property type="entry name" value="TRANSLOCATION AND ASSEMBLY MODULE SUBUNIT TAMB"/>
    <property type="match status" value="1"/>
</dbReference>
<evidence type="ECO:0000259" key="6">
    <source>
        <dbReference type="Pfam" id="PF04357"/>
    </source>
</evidence>
<keyword evidence="4 5" id="KW-0472">Membrane</keyword>
<evidence type="ECO:0000256" key="4">
    <source>
        <dbReference type="ARBA" id="ARBA00023136"/>
    </source>
</evidence>
<protein>
    <submittedName>
        <fullName evidence="7">Translocation/assembly module TamB domain-containing protein</fullName>
    </submittedName>
</protein>
<evidence type="ECO:0000313" key="8">
    <source>
        <dbReference type="Proteomes" id="UP001379235"/>
    </source>
</evidence>
<gene>
    <name evidence="7" type="ORF">WG900_16750</name>
</gene>
<reference evidence="7 8" key="1">
    <citation type="submission" date="2024-03" db="EMBL/GenBank/DDBJ databases">
        <authorList>
            <person name="Jo J.-H."/>
        </authorList>
    </citation>
    <scope>NUCLEOTIDE SEQUENCE [LARGE SCALE GENOMIC DNA]</scope>
    <source>
        <strain evidence="7 8">AS3R-12</strain>
    </source>
</reference>